<feature type="region of interest" description="Disordered" evidence="1">
    <location>
        <begin position="48"/>
        <end position="67"/>
    </location>
</feature>
<gene>
    <name evidence="3" type="ORF">ASEP1449_LOCUS19327</name>
</gene>
<accession>A0A7S2UTT9</accession>
<protein>
    <submittedName>
        <fullName evidence="3">Uncharacterized protein</fullName>
    </submittedName>
</protein>
<keyword evidence="2" id="KW-1133">Transmembrane helix</keyword>
<name>A0A7S2UTT9_9STRA</name>
<evidence type="ECO:0000256" key="2">
    <source>
        <dbReference type="SAM" id="Phobius"/>
    </source>
</evidence>
<proteinExistence type="predicted"/>
<evidence type="ECO:0000313" key="3">
    <source>
        <dbReference type="EMBL" id="CAD9827493.1"/>
    </source>
</evidence>
<sequence>MVIYSDNTSDQDGIEMLQLVDDAMASGSLLDVSDKIVSVTFVERIIDNGTVTPNGTDDEQQPLSTSDGGLPAWGWTLLVVGAVSIILAMALLYRLRYQEDSEYEDGGEPFIEQNNYEDETQYADLEPAQTYDQGPAQFDGDPNYDDTYDQRQPAQSYDQNYDEEPLNGKGASSDNYVAPRTTKKKKKSRNRGFDKEGQDDIIYAGGEQGYDRPMFQA</sequence>
<evidence type="ECO:0000256" key="1">
    <source>
        <dbReference type="SAM" id="MobiDB-lite"/>
    </source>
</evidence>
<reference evidence="3" key="1">
    <citation type="submission" date="2021-01" db="EMBL/GenBank/DDBJ databases">
        <authorList>
            <person name="Corre E."/>
            <person name="Pelletier E."/>
            <person name="Niang G."/>
            <person name="Scheremetjew M."/>
            <person name="Finn R."/>
            <person name="Kale V."/>
            <person name="Holt S."/>
            <person name="Cochrane G."/>
            <person name="Meng A."/>
            <person name="Brown T."/>
            <person name="Cohen L."/>
        </authorList>
    </citation>
    <scope>NUCLEOTIDE SEQUENCE</scope>
    <source>
        <strain evidence="3">CCMP2084</strain>
    </source>
</reference>
<keyword evidence="2" id="KW-0472">Membrane</keyword>
<keyword evidence="2" id="KW-0812">Transmembrane</keyword>
<organism evidence="3">
    <name type="scientific">Attheya septentrionalis</name>
    <dbReference type="NCBI Taxonomy" id="420275"/>
    <lineage>
        <taxon>Eukaryota</taxon>
        <taxon>Sar</taxon>
        <taxon>Stramenopiles</taxon>
        <taxon>Ochrophyta</taxon>
        <taxon>Bacillariophyta</taxon>
        <taxon>Coscinodiscophyceae</taxon>
        <taxon>Chaetocerotophycidae</taxon>
        <taxon>Chaetocerotales</taxon>
        <taxon>Attheyaceae</taxon>
        <taxon>Attheya</taxon>
    </lineage>
</organism>
<feature type="region of interest" description="Disordered" evidence="1">
    <location>
        <begin position="131"/>
        <end position="217"/>
    </location>
</feature>
<dbReference type="EMBL" id="HBHQ01028501">
    <property type="protein sequence ID" value="CAD9827493.1"/>
    <property type="molecule type" value="Transcribed_RNA"/>
</dbReference>
<dbReference type="AlphaFoldDB" id="A0A7S2UTT9"/>
<feature type="compositionally biased region" description="Basic residues" evidence="1">
    <location>
        <begin position="181"/>
        <end position="190"/>
    </location>
</feature>
<feature type="compositionally biased region" description="Polar residues" evidence="1">
    <location>
        <begin position="150"/>
        <end position="159"/>
    </location>
</feature>
<feature type="compositionally biased region" description="Polar residues" evidence="1">
    <location>
        <begin position="49"/>
        <end position="67"/>
    </location>
</feature>
<feature type="transmembrane region" description="Helical" evidence="2">
    <location>
        <begin position="72"/>
        <end position="93"/>
    </location>
</feature>